<dbReference type="GO" id="GO:0006166">
    <property type="term" value="P:purine ribonucleoside salvage"/>
    <property type="evidence" value="ECO:0007669"/>
    <property type="project" value="TreeGrafter"/>
</dbReference>
<organism evidence="11 12">
    <name type="scientific">Candidatus Merdimorpha stercoravium</name>
    <dbReference type="NCBI Taxonomy" id="2840863"/>
    <lineage>
        <taxon>Bacteria</taxon>
        <taxon>Pseudomonadati</taxon>
        <taxon>Bacteroidota</taxon>
        <taxon>Flavobacteriia</taxon>
        <taxon>Flavobacteriales</taxon>
        <taxon>Candidatus Merdimorpha</taxon>
    </lineage>
</organism>
<comment type="caution">
    <text evidence="11">The sequence shown here is derived from an EMBL/GenBank/DDBJ whole genome shotgun (WGS) entry which is preliminary data.</text>
</comment>
<dbReference type="Gene3D" id="3.40.120.10">
    <property type="entry name" value="Alpha-D-Glucose-1,6-Bisphosphate, subunit A, domain 3"/>
    <property type="match status" value="3"/>
</dbReference>
<dbReference type="AlphaFoldDB" id="A0A9D1HCI1"/>
<dbReference type="InterPro" id="IPR016066">
    <property type="entry name" value="A-D-PHexomutase_CS"/>
</dbReference>
<name>A0A9D1HCI1_9FLAO</name>
<dbReference type="SUPFAM" id="SSF55957">
    <property type="entry name" value="Phosphoglucomutase, C-terminal domain"/>
    <property type="match status" value="1"/>
</dbReference>
<reference evidence="11" key="1">
    <citation type="submission" date="2020-10" db="EMBL/GenBank/DDBJ databases">
        <authorList>
            <person name="Gilroy R."/>
        </authorList>
    </citation>
    <scope>NUCLEOTIDE SEQUENCE</scope>
    <source>
        <strain evidence="11">1383</strain>
    </source>
</reference>
<dbReference type="PROSITE" id="PS00710">
    <property type="entry name" value="PGM_PMM"/>
    <property type="match status" value="1"/>
</dbReference>
<sequence>MELKELALERAKTWLSDQYDEQTRQQVQQMIDQGSDELVDAFYKDLEFGTGGMRGIMGVGTNRMNRYTIGAATQGLADYLKEQFPGKPIAVVIGCDVRHNSDTFSRMCAEVLSANGIKAYLFDGFRPTPEISFAIRYLHAQSGIIITASHNPPKYNGYKAYWDDGSQVVPPHDTGIIDRVAKVHVGDIRFTPDERLIETIGAEVDRAFVEAAVEHGSCDTTGREDFKLVYTPIHGTSFRAMIPALDRAGFHYVTVEEQMVPSGDFPTVQSPNPENPEALKMATDLAIRENADMVVGTDPDADRIGIAVRNLHGELELLNGNQTNTVLVSYLLERWRKQGRLNGKQFIGSTIVTSDIFYKIADLYGVKCKTGLTGFKWIADMIRRAEGQEEFVGGGEESFGFMVGDFVRDKDSITTTILACEVAAVAKANGSSFFQELLKIYQKTGMYRESLVNIVREGVSGAQQIKAMMDTLRENPLKTIDGSPVVRIDDYKTSVSKDLTTGTQTPIRIPKSDVLIYYTADGAKIAARPSGTEPKIKFYFSVNAPLPSLEQYEQVWKALGEKLQRIEKEMDF</sequence>
<evidence type="ECO:0000313" key="12">
    <source>
        <dbReference type="Proteomes" id="UP000824161"/>
    </source>
</evidence>
<feature type="domain" description="Alpha-D-phosphohexomutase alpha/beta/alpha" evidence="8">
    <location>
        <begin position="47"/>
        <end position="182"/>
    </location>
</feature>
<evidence type="ECO:0000256" key="4">
    <source>
        <dbReference type="ARBA" id="ARBA00022723"/>
    </source>
</evidence>
<proteinExistence type="inferred from homology"/>
<dbReference type="EMBL" id="DVLY01000163">
    <property type="protein sequence ID" value="HIT98467.1"/>
    <property type="molecule type" value="Genomic_DNA"/>
</dbReference>
<dbReference type="PANTHER" id="PTHR45745:SF1">
    <property type="entry name" value="PHOSPHOGLUCOMUTASE 2B-RELATED"/>
    <property type="match status" value="1"/>
</dbReference>
<dbReference type="CDD" id="cd05799">
    <property type="entry name" value="PGM2"/>
    <property type="match status" value="1"/>
</dbReference>
<evidence type="ECO:0000259" key="8">
    <source>
        <dbReference type="Pfam" id="PF02878"/>
    </source>
</evidence>
<evidence type="ECO:0000256" key="5">
    <source>
        <dbReference type="ARBA" id="ARBA00022842"/>
    </source>
</evidence>
<evidence type="ECO:0000259" key="9">
    <source>
        <dbReference type="Pfam" id="PF02879"/>
    </source>
</evidence>
<dbReference type="PANTHER" id="PTHR45745">
    <property type="entry name" value="PHOSPHOMANNOMUTASE 45A"/>
    <property type="match status" value="1"/>
</dbReference>
<dbReference type="Gene3D" id="3.30.310.50">
    <property type="entry name" value="Alpha-D-phosphohexomutase, C-terminal domain"/>
    <property type="match status" value="1"/>
</dbReference>
<gene>
    <name evidence="11" type="ORF">IAC44_06480</name>
</gene>
<dbReference type="Pfam" id="PF02880">
    <property type="entry name" value="PGM_PMM_III"/>
    <property type="match status" value="1"/>
</dbReference>
<dbReference type="InterPro" id="IPR005845">
    <property type="entry name" value="A-D-PHexomutase_a/b/a-II"/>
</dbReference>
<keyword evidence="6" id="KW-0413">Isomerase</keyword>
<dbReference type="GO" id="GO:0000287">
    <property type="term" value="F:magnesium ion binding"/>
    <property type="evidence" value="ECO:0007669"/>
    <property type="project" value="InterPro"/>
</dbReference>
<dbReference type="InterPro" id="IPR005844">
    <property type="entry name" value="A-D-PHexomutase_a/b/a-I"/>
</dbReference>
<dbReference type="Pfam" id="PF02879">
    <property type="entry name" value="PGM_PMM_II"/>
    <property type="match status" value="1"/>
</dbReference>
<keyword evidence="5 7" id="KW-0460">Magnesium</keyword>
<evidence type="ECO:0000256" key="2">
    <source>
        <dbReference type="ARBA" id="ARBA00010231"/>
    </source>
</evidence>
<dbReference type="Pfam" id="PF02878">
    <property type="entry name" value="PGM_PMM_I"/>
    <property type="match status" value="1"/>
</dbReference>
<dbReference type="PRINTS" id="PR00509">
    <property type="entry name" value="PGMPMM"/>
</dbReference>
<evidence type="ECO:0000259" key="10">
    <source>
        <dbReference type="Pfam" id="PF02880"/>
    </source>
</evidence>
<comment type="similarity">
    <text evidence="2 7">Belongs to the phosphohexose mutase family.</text>
</comment>
<dbReference type="SUPFAM" id="SSF53738">
    <property type="entry name" value="Phosphoglucomutase, first 3 domains"/>
    <property type="match status" value="3"/>
</dbReference>
<feature type="domain" description="Alpha-D-phosphohexomutase alpha/beta/alpha" evidence="9">
    <location>
        <begin position="208"/>
        <end position="307"/>
    </location>
</feature>
<accession>A0A9D1HCI1</accession>
<evidence type="ECO:0000313" key="11">
    <source>
        <dbReference type="EMBL" id="HIT98467.1"/>
    </source>
</evidence>
<evidence type="ECO:0000256" key="6">
    <source>
        <dbReference type="ARBA" id="ARBA00023235"/>
    </source>
</evidence>
<evidence type="ECO:0000256" key="7">
    <source>
        <dbReference type="RuleBase" id="RU004326"/>
    </source>
</evidence>
<dbReference type="InterPro" id="IPR005846">
    <property type="entry name" value="A-D-PHexomutase_a/b/a-III"/>
</dbReference>
<evidence type="ECO:0000256" key="3">
    <source>
        <dbReference type="ARBA" id="ARBA00022553"/>
    </source>
</evidence>
<keyword evidence="4 7" id="KW-0479">Metal-binding</keyword>
<dbReference type="InterPro" id="IPR036900">
    <property type="entry name" value="A-D-PHexomutase_C_sf"/>
</dbReference>
<dbReference type="Proteomes" id="UP000824161">
    <property type="component" value="Unassembled WGS sequence"/>
</dbReference>
<dbReference type="InterPro" id="IPR005841">
    <property type="entry name" value="Alpha-D-phosphohexomutase_SF"/>
</dbReference>
<dbReference type="InterPro" id="IPR016055">
    <property type="entry name" value="A-D-PHexomutase_a/b/a-I/II/III"/>
</dbReference>
<protein>
    <submittedName>
        <fullName evidence="11">Phospho-sugar mutase</fullName>
    </submittedName>
</protein>
<reference evidence="11" key="2">
    <citation type="journal article" date="2021" name="PeerJ">
        <title>Extensive microbial diversity within the chicken gut microbiome revealed by metagenomics and culture.</title>
        <authorList>
            <person name="Gilroy R."/>
            <person name="Ravi A."/>
            <person name="Getino M."/>
            <person name="Pursley I."/>
            <person name="Horton D.L."/>
            <person name="Alikhan N.F."/>
            <person name="Baker D."/>
            <person name="Gharbi K."/>
            <person name="Hall N."/>
            <person name="Watson M."/>
            <person name="Adriaenssens E.M."/>
            <person name="Foster-Nyarko E."/>
            <person name="Jarju S."/>
            <person name="Secka A."/>
            <person name="Antonio M."/>
            <person name="Oren A."/>
            <person name="Chaudhuri R.R."/>
            <person name="La Ragione R."/>
            <person name="Hildebrand F."/>
            <person name="Pallen M.J."/>
        </authorList>
    </citation>
    <scope>NUCLEOTIDE SEQUENCE</scope>
    <source>
        <strain evidence="11">1383</strain>
    </source>
</reference>
<feature type="domain" description="Alpha-D-phosphohexomutase alpha/beta/alpha" evidence="10">
    <location>
        <begin position="319"/>
        <end position="439"/>
    </location>
</feature>
<comment type="cofactor">
    <cofactor evidence="1">
        <name>Mg(2+)</name>
        <dbReference type="ChEBI" id="CHEBI:18420"/>
    </cofactor>
</comment>
<dbReference type="GO" id="GO:0005975">
    <property type="term" value="P:carbohydrate metabolic process"/>
    <property type="evidence" value="ECO:0007669"/>
    <property type="project" value="InterPro"/>
</dbReference>
<evidence type="ECO:0000256" key="1">
    <source>
        <dbReference type="ARBA" id="ARBA00001946"/>
    </source>
</evidence>
<dbReference type="GO" id="GO:0008973">
    <property type="term" value="F:phosphopentomutase activity"/>
    <property type="evidence" value="ECO:0007669"/>
    <property type="project" value="TreeGrafter"/>
</dbReference>
<keyword evidence="3" id="KW-0597">Phosphoprotein</keyword>